<name>A0A6P1NL70_9MICC</name>
<dbReference type="Proteomes" id="UP000464186">
    <property type="component" value="Chromosome"/>
</dbReference>
<keyword evidence="2" id="KW-1185">Reference proteome</keyword>
<dbReference type="InterPro" id="IPR046245">
    <property type="entry name" value="DUF6278"/>
</dbReference>
<dbReference type="KEGG" id="psey:GU243_08675"/>
<sequence length="128" mass="14279">MSKSLPVTNVGGYEKLLEFCQEKGLVLPRNRQGLAVIDSLIEQATDRTSMATLIRPIGMFYGDVLTHTLPGAHWKVIKEDLPEVSILKKTSVSVVHVAQRMLTVGVPTLVMNYDHALDLINREPLQDR</sequence>
<organism evidence="1 2">
    <name type="scientific">Pseudarthrobacter psychrotolerans</name>
    <dbReference type="NCBI Taxonomy" id="2697569"/>
    <lineage>
        <taxon>Bacteria</taxon>
        <taxon>Bacillati</taxon>
        <taxon>Actinomycetota</taxon>
        <taxon>Actinomycetes</taxon>
        <taxon>Micrococcales</taxon>
        <taxon>Micrococcaceae</taxon>
        <taxon>Pseudarthrobacter</taxon>
    </lineage>
</organism>
<gene>
    <name evidence="1" type="ORF">GU243_08675</name>
</gene>
<evidence type="ECO:0000313" key="1">
    <source>
        <dbReference type="EMBL" id="QHK19793.1"/>
    </source>
</evidence>
<reference evidence="1 2" key="1">
    <citation type="submission" date="2020-01" db="EMBL/GenBank/DDBJ databases">
        <title>Pseudarthrobacter psychrotolerans sp. nov., isolated from antarctic soil.</title>
        <authorList>
            <person name="Shin Y."/>
            <person name="Park W."/>
        </authorList>
    </citation>
    <scope>NUCLEOTIDE SEQUENCE [LARGE SCALE GENOMIC DNA]</scope>
    <source>
        <strain evidence="1 2">YJ56</strain>
    </source>
</reference>
<protein>
    <submittedName>
        <fullName evidence="1">Uncharacterized protein</fullName>
    </submittedName>
</protein>
<accession>A0A6P1NL70</accession>
<dbReference type="EMBL" id="CP047898">
    <property type="protein sequence ID" value="QHK19793.1"/>
    <property type="molecule type" value="Genomic_DNA"/>
</dbReference>
<dbReference type="AlphaFoldDB" id="A0A6P1NL70"/>
<proteinExistence type="predicted"/>
<dbReference type="Pfam" id="PF19794">
    <property type="entry name" value="DUF6278"/>
    <property type="match status" value="1"/>
</dbReference>
<evidence type="ECO:0000313" key="2">
    <source>
        <dbReference type="Proteomes" id="UP000464186"/>
    </source>
</evidence>